<dbReference type="CDD" id="cd02440">
    <property type="entry name" value="AdoMet_MTases"/>
    <property type="match status" value="1"/>
</dbReference>
<keyword evidence="3" id="KW-1185">Reference proteome</keyword>
<dbReference type="GO" id="GO:0032259">
    <property type="term" value="P:methylation"/>
    <property type="evidence" value="ECO:0007669"/>
    <property type="project" value="UniProtKB-KW"/>
</dbReference>
<dbReference type="EMBL" id="JAXQNN010000003">
    <property type="protein sequence ID" value="MDZ5712641.1"/>
    <property type="molecule type" value="Genomic_DNA"/>
</dbReference>
<dbReference type="InterPro" id="IPR029063">
    <property type="entry name" value="SAM-dependent_MTases_sf"/>
</dbReference>
<dbReference type="GO" id="GO:0008168">
    <property type="term" value="F:methyltransferase activity"/>
    <property type="evidence" value="ECO:0007669"/>
    <property type="project" value="UniProtKB-KW"/>
</dbReference>
<dbReference type="EC" id="2.1.-.-" evidence="2"/>
<keyword evidence="2" id="KW-0808">Transferase</keyword>
<gene>
    <name evidence="2" type="ORF">UFB30_10430</name>
</gene>
<comment type="caution">
    <text evidence="2">The sequence shown here is derived from an EMBL/GenBank/DDBJ whole genome shotgun (WGS) entry which is preliminary data.</text>
</comment>
<keyword evidence="2" id="KW-0489">Methyltransferase</keyword>
<name>A0ABU5KN06_9BACL</name>
<evidence type="ECO:0000259" key="1">
    <source>
        <dbReference type="Pfam" id="PF08241"/>
    </source>
</evidence>
<dbReference type="InterPro" id="IPR013216">
    <property type="entry name" value="Methyltransf_11"/>
</dbReference>
<dbReference type="Proteomes" id="UP001292084">
    <property type="component" value="Unassembled WGS sequence"/>
</dbReference>
<dbReference type="RefSeq" id="WP_322421624.1">
    <property type="nucleotide sequence ID" value="NZ_JAXQNN010000003.1"/>
</dbReference>
<dbReference type="SUPFAM" id="SSF53335">
    <property type="entry name" value="S-adenosyl-L-methionine-dependent methyltransferases"/>
    <property type="match status" value="1"/>
</dbReference>
<proteinExistence type="predicted"/>
<dbReference type="Pfam" id="PF08241">
    <property type="entry name" value="Methyltransf_11"/>
    <property type="match status" value="1"/>
</dbReference>
<evidence type="ECO:0000313" key="2">
    <source>
        <dbReference type="EMBL" id="MDZ5712641.1"/>
    </source>
</evidence>
<reference evidence="2 3" key="1">
    <citation type="submission" date="2023-12" db="EMBL/GenBank/DDBJ databases">
        <title>Jeotgalibacillus haloalkaliphilus sp. nov., a novel salt-tolerant bacteria, isolated from the estuary of the Fenhe River into the Yellow River.</title>
        <authorList>
            <person name="Li Y."/>
        </authorList>
    </citation>
    <scope>NUCLEOTIDE SEQUENCE [LARGE SCALE GENOMIC DNA]</scope>
    <source>
        <strain evidence="2 3">HH7-29</strain>
    </source>
</reference>
<evidence type="ECO:0000313" key="3">
    <source>
        <dbReference type="Proteomes" id="UP001292084"/>
    </source>
</evidence>
<dbReference type="PANTHER" id="PTHR43591">
    <property type="entry name" value="METHYLTRANSFERASE"/>
    <property type="match status" value="1"/>
</dbReference>
<protein>
    <submittedName>
        <fullName evidence="2">Class I SAM-dependent methyltransferase</fullName>
        <ecNumber evidence="2">2.1.-.-</ecNumber>
    </submittedName>
</protein>
<dbReference type="PANTHER" id="PTHR43591:SF24">
    <property type="entry name" value="2-METHOXY-6-POLYPRENYL-1,4-BENZOQUINOL METHYLASE, MITOCHONDRIAL"/>
    <property type="match status" value="1"/>
</dbReference>
<organism evidence="2 3">
    <name type="scientific">Jeotgalibacillus haloalkalitolerans</name>
    <dbReference type="NCBI Taxonomy" id="3104292"/>
    <lineage>
        <taxon>Bacteria</taxon>
        <taxon>Bacillati</taxon>
        <taxon>Bacillota</taxon>
        <taxon>Bacilli</taxon>
        <taxon>Bacillales</taxon>
        <taxon>Caryophanaceae</taxon>
        <taxon>Jeotgalibacillus</taxon>
    </lineage>
</organism>
<feature type="domain" description="Methyltransferase type 11" evidence="1">
    <location>
        <begin position="36"/>
        <end position="133"/>
    </location>
</feature>
<dbReference type="Gene3D" id="3.40.50.150">
    <property type="entry name" value="Vaccinia Virus protein VP39"/>
    <property type="match status" value="1"/>
</dbReference>
<accession>A0ABU5KN06</accession>
<sequence>MHHGKVSYLESPSRREEFSPEQLLDMIPLNESDHVLDFGAGTGYFTIPAAKRVEGRVYAMDIDPDMLEMINEKVVKEQLDNVVTVEGSMEALPSPDGSIDVVIASLVLHEIQPLAALLEQMKKILKKNGYLICLELEPKKSSGHAPRITQEGMKREMIEAGFDIKEVYVPADSLYLVIAQKVK</sequence>